<comment type="subcellular location">
    <subcellularLocation>
        <location evidence="2">Cell membrane</location>
        <topology evidence="2">Multi-pass membrane protein</topology>
    </subcellularLocation>
    <subcellularLocation>
        <location evidence="1">Cytoplasm</location>
    </subcellularLocation>
</comment>
<gene>
    <name evidence="9" type="ORF">EJK17_02505</name>
</gene>
<dbReference type="GO" id="GO:0005737">
    <property type="term" value="C:cytoplasm"/>
    <property type="evidence" value="ECO:0007669"/>
    <property type="project" value="UniProtKB-SubCell"/>
</dbReference>
<keyword evidence="4 9" id="KW-0762">Sugar transport</keyword>
<dbReference type="InterPro" id="IPR001127">
    <property type="entry name" value="PTS_EIIA_1_perm"/>
</dbReference>
<evidence type="ECO:0000256" key="6">
    <source>
        <dbReference type="ARBA" id="ARBA00022683"/>
    </source>
</evidence>
<reference evidence="9 10" key="1">
    <citation type="submission" date="2018-12" db="EMBL/GenBank/DDBJ databases">
        <authorList>
            <person name="Meng J."/>
        </authorList>
    </citation>
    <scope>NUCLEOTIDE SEQUENCE [LARGE SCALE GENOMIC DNA]</scope>
    <source>
        <strain evidence="9 10">HT111-2</strain>
    </source>
</reference>
<comment type="caution">
    <text evidence="9">The sequence shown here is derived from an EMBL/GenBank/DDBJ whole genome shotgun (WGS) entry which is preliminary data.</text>
</comment>
<evidence type="ECO:0000313" key="10">
    <source>
        <dbReference type="Proteomes" id="UP000288291"/>
    </source>
</evidence>
<dbReference type="AlphaFoldDB" id="A0A437SWP6"/>
<dbReference type="PROSITE" id="PS51093">
    <property type="entry name" value="PTS_EIIA_TYPE_1"/>
    <property type="match status" value="1"/>
</dbReference>
<dbReference type="GO" id="GO:0009401">
    <property type="term" value="P:phosphoenolpyruvate-dependent sugar phosphotransferase system"/>
    <property type="evidence" value="ECO:0007669"/>
    <property type="project" value="UniProtKB-KW"/>
</dbReference>
<dbReference type="PROSITE" id="PS00371">
    <property type="entry name" value="PTS_EIIA_TYPE_1_HIS"/>
    <property type="match status" value="1"/>
</dbReference>
<dbReference type="PANTHER" id="PTHR45008">
    <property type="entry name" value="PTS SYSTEM GLUCOSE-SPECIFIC EIIA COMPONENT"/>
    <property type="match status" value="1"/>
</dbReference>
<evidence type="ECO:0000313" key="9">
    <source>
        <dbReference type="EMBL" id="RVU71334.1"/>
    </source>
</evidence>
<protein>
    <submittedName>
        <fullName evidence="9">PTS glucose transporter subunit IIA</fullName>
    </submittedName>
</protein>
<keyword evidence="7" id="KW-0418">Kinase</keyword>
<feature type="domain" description="PTS EIIA type-1" evidence="8">
    <location>
        <begin position="32"/>
        <end position="136"/>
    </location>
</feature>
<evidence type="ECO:0000256" key="2">
    <source>
        <dbReference type="ARBA" id="ARBA00004651"/>
    </source>
</evidence>
<proteinExistence type="predicted"/>
<keyword evidence="6" id="KW-0598">Phosphotransferase system</keyword>
<evidence type="ECO:0000256" key="7">
    <source>
        <dbReference type="ARBA" id="ARBA00022777"/>
    </source>
</evidence>
<evidence type="ECO:0000259" key="8">
    <source>
        <dbReference type="PROSITE" id="PS51093"/>
    </source>
</evidence>
<dbReference type="Proteomes" id="UP000288291">
    <property type="component" value="Unassembled WGS sequence"/>
</dbReference>
<keyword evidence="5" id="KW-0808">Transferase</keyword>
<evidence type="ECO:0000256" key="3">
    <source>
        <dbReference type="ARBA" id="ARBA00022448"/>
    </source>
</evidence>
<dbReference type="InterPro" id="IPR011055">
    <property type="entry name" value="Dup_hybrid_motif"/>
</dbReference>
<evidence type="ECO:0000256" key="5">
    <source>
        <dbReference type="ARBA" id="ARBA00022679"/>
    </source>
</evidence>
<dbReference type="InterPro" id="IPR050890">
    <property type="entry name" value="PTS_EIIA_component"/>
</dbReference>
<dbReference type="RefSeq" id="WP_103661513.1">
    <property type="nucleotide sequence ID" value="NZ_ML136874.1"/>
</dbReference>
<dbReference type="SUPFAM" id="SSF51261">
    <property type="entry name" value="Duplicated hybrid motif"/>
    <property type="match status" value="1"/>
</dbReference>
<evidence type="ECO:0000256" key="4">
    <source>
        <dbReference type="ARBA" id="ARBA00022597"/>
    </source>
</evidence>
<dbReference type="Pfam" id="PF00358">
    <property type="entry name" value="PTS_EIIA_1"/>
    <property type="match status" value="1"/>
</dbReference>
<keyword evidence="3" id="KW-0813">Transport</keyword>
<organism evidence="9 10">
    <name type="scientific">Lactobacillus xujianguonis</name>
    <dbReference type="NCBI Taxonomy" id="2495899"/>
    <lineage>
        <taxon>Bacteria</taxon>
        <taxon>Bacillati</taxon>
        <taxon>Bacillota</taxon>
        <taxon>Bacilli</taxon>
        <taxon>Lactobacillales</taxon>
        <taxon>Lactobacillaceae</taxon>
        <taxon>Lactobacillus</taxon>
    </lineage>
</organism>
<dbReference type="NCBIfam" id="TIGR00830">
    <property type="entry name" value="PTBA"/>
    <property type="match status" value="1"/>
</dbReference>
<dbReference type="PANTHER" id="PTHR45008:SF1">
    <property type="entry name" value="PTS SYSTEM GLUCOSE-SPECIFIC EIIA COMPONENT"/>
    <property type="match status" value="1"/>
</dbReference>
<evidence type="ECO:0000256" key="1">
    <source>
        <dbReference type="ARBA" id="ARBA00004496"/>
    </source>
</evidence>
<sequence length="163" mass="17809">MFNFFKKHKKEEELNVQAVVDGNVMPITAVKDDVFSTKMLGDGFAIKPSNGQIFAPVAGEISTLFPTKHAIGIKTNEGLEVLIHLGLDTVELKGMPFSVLIEQGDQVKAGQQLGTMDLKKISDQGYDDTCIVVYTNMDLLKSVSPIEGQAVQHGQVVQSIQFQ</sequence>
<name>A0A437SWP6_9LACO</name>
<dbReference type="Gene3D" id="2.70.70.10">
    <property type="entry name" value="Glucose Permease (Domain IIA)"/>
    <property type="match status" value="1"/>
</dbReference>
<dbReference type="EMBL" id="RXIA01000005">
    <property type="protein sequence ID" value="RVU71334.1"/>
    <property type="molecule type" value="Genomic_DNA"/>
</dbReference>
<dbReference type="GO" id="GO:0005886">
    <property type="term" value="C:plasma membrane"/>
    <property type="evidence" value="ECO:0007669"/>
    <property type="project" value="UniProtKB-SubCell"/>
</dbReference>
<keyword evidence="10" id="KW-1185">Reference proteome</keyword>
<accession>A0A437SWP6</accession>
<dbReference type="FunFam" id="2.70.70.10:FF:000001">
    <property type="entry name" value="PTS system glucose-specific IIA component"/>
    <property type="match status" value="1"/>
</dbReference>
<dbReference type="GO" id="GO:0016301">
    <property type="term" value="F:kinase activity"/>
    <property type="evidence" value="ECO:0007669"/>
    <property type="project" value="UniProtKB-KW"/>
</dbReference>